<dbReference type="InterPro" id="IPR050515">
    <property type="entry name" value="Beta-lactam/transpept"/>
</dbReference>
<feature type="domain" description="Penicillin-binding protein transpeptidase" evidence="5">
    <location>
        <begin position="261"/>
        <end position="548"/>
    </location>
</feature>
<keyword evidence="7" id="KW-0808">Transferase</keyword>
<dbReference type="SUPFAM" id="SSF56601">
    <property type="entry name" value="beta-lactamase/transpeptidase-like"/>
    <property type="match status" value="1"/>
</dbReference>
<sequence>MTRTPLRPLARILAARRAGENPDIIERQNLAERHEAERDSARARAEGRLLVLGVVFLCAFTMVSLKMSMIAGSDPVEPRAAASGAQILATRADITDRNGRILATNLTTHALYAQPPLMIEPERAARELVKIFPDLQEERLLRQFTGGRKFIWIKRRISPEQQQAVFDIGDPGLLFGPREMRLYPNGQVAAHVLGGAGFGREGVSSAEVIGVAGLEKAMDAELRDPGRGDVPLALSLDLTVQAAVERILEGGMRLMNAKGAAAVLMDINTGEIVSIASLPNFDPNDRPQPLTTGDPGDSPLFNRAVQGVYELGSTYKIFAVAQGIEERLVSRSTMVDIQGPLRWGKHKIRDFRNYGKALSVEDVIVKSSNIGTARIAQMIGTERQQAFLGDLGLLETTPVELIEARGARPLVPKNWSEISTMTISYGHGISASPLHLASAYATLLNGGLKVEPTLLKKDYPVPGPRIISEDTSRQAREMLRQVVTRGTASFGEVAGYRVGGKTGTADKPKSTGGYYEDKVIATFASVFPVDDPQYVLVVTLDEPVETSGQEPRRTAGWTAVPVAAEVIRRVAPLLGLAPSLSLDVETGTPTGITLARN</sequence>
<dbReference type="Pfam" id="PF03717">
    <property type="entry name" value="PBP_dimer"/>
    <property type="match status" value="1"/>
</dbReference>
<dbReference type="Pfam" id="PF00905">
    <property type="entry name" value="Transpeptidase"/>
    <property type="match status" value="1"/>
</dbReference>
<evidence type="ECO:0000256" key="4">
    <source>
        <dbReference type="SAM" id="Phobius"/>
    </source>
</evidence>
<organism evidence="7 8">
    <name type="scientific">Boseongicola aestuarii</name>
    <dbReference type="NCBI Taxonomy" id="1470561"/>
    <lineage>
        <taxon>Bacteria</taxon>
        <taxon>Pseudomonadati</taxon>
        <taxon>Pseudomonadota</taxon>
        <taxon>Alphaproteobacteria</taxon>
        <taxon>Rhodobacterales</taxon>
        <taxon>Paracoccaceae</taxon>
        <taxon>Boseongicola</taxon>
    </lineage>
</organism>
<feature type="transmembrane region" description="Helical" evidence="4">
    <location>
        <begin position="49"/>
        <end position="69"/>
    </location>
</feature>
<evidence type="ECO:0000256" key="1">
    <source>
        <dbReference type="ARBA" id="ARBA00004370"/>
    </source>
</evidence>
<dbReference type="InterPro" id="IPR036138">
    <property type="entry name" value="PBP_dimer_sf"/>
</dbReference>
<keyword evidence="2" id="KW-0378">Hydrolase</keyword>
<name>A0A238J046_9RHOB</name>
<dbReference type="InterPro" id="IPR012338">
    <property type="entry name" value="Beta-lactam/transpept-like"/>
</dbReference>
<dbReference type="InterPro" id="IPR005311">
    <property type="entry name" value="PBP_dimer"/>
</dbReference>
<dbReference type="Proteomes" id="UP000201838">
    <property type="component" value="Unassembled WGS sequence"/>
</dbReference>
<dbReference type="GO" id="GO:0008658">
    <property type="term" value="F:penicillin binding"/>
    <property type="evidence" value="ECO:0007669"/>
    <property type="project" value="InterPro"/>
</dbReference>
<dbReference type="AlphaFoldDB" id="A0A238J046"/>
<evidence type="ECO:0000256" key="3">
    <source>
        <dbReference type="ARBA" id="ARBA00023136"/>
    </source>
</evidence>
<dbReference type="Gene3D" id="3.90.1310.10">
    <property type="entry name" value="Penicillin-binding protein 2a (Domain 2)"/>
    <property type="match status" value="1"/>
</dbReference>
<evidence type="ECO:0000259" key="5">
    <source>
        <dbReference type="Pfam" id="PF00905"/>
    </source>
</evidence>
<proteinExistence type="predicted"/>
<dbReference type="GO" id="GO:0004180">
    <property type="term" value="F:carboxypeptidase activity"/>
    <property type="evidence" value="ECO:0007669"/>
    <property type="project" value="UniProtKB-KW"/>
</dbReference>
<comment type="subcellular location">
    <subcellularLocation>
        <location evidence="1">Membrane</location>
    </subcellularLocation>
</comment>
<keyword evidence="3 4" id="KW-0472">Membrane</keyword>
<evidence type="ECO:0000259" key="6">
    <source>
        <dbReference type="Pfam" id="PF03717"/>
    </source>
</evidence>
<dbReference type="InterPro" id="IPR001460">
    <property type="entry name" value="PCN-bd_Tpept"/>
</dbReference>
<evidence type="ECO:0000313" key="8">
    <source>
        <dbReference type="Proteomes" id="UP000201838"/>
    </source>
</evidence>
<dbReference type="GO" id="GO:0005886">
    <property type="term" value="C:plasma membrane"/>
    <property type="evidence" value="ECO:0007669"/>
    <property type="project" value="TreeGrafter"/>
</dbReference>
<accession>A0A238J046</accession>
<keyword evidence="8" id="KW-1185">Reference proteome</keyword>
<evidence type="ECO:0000313" key="7">
    <source>
        <dbReference type="EMBL" id="SMX23545.1"/>
    </source>
</evidence>
<protein>
    <submittedName>
        <fullName evidence="7">Peptidoglycan synthase FtsI</fullName>
        <ecNumber evidence="7">2.4.1.129</ecNumber>
    </submittedName>
</protein>
<keyword evidence="4" id="KW-1133">Transmembrane helix</keyword>
<dbReference type="SUPFAM" id="SSF56519">
    <property type="entry name" value="Penicillin binding protein dimerisation domain"/>
    <property type="match status" value="1"/>
</dbReference>
<keyword evidence="7" id="KW-0328">Glycosyltransferase</keyword>
<dbReference type="GO" id="GO:0016757">
    <property type="term" value="F:glycosyltransferase activity"/>
    <property type="evidence" value="ECO:0007669"/>
    <property type="project" value="UniProtKB-KW"/>
</dbReference>
<dbReference type="EMBL" id="FXXQ01000004">
    <property type="protein sequence ID" value="SMX23545.1"/>
    <property type="molecule type" value="Genomic_DNA"/>
</dbReference>
<keyword evidence="2" id="KW-0645">Protease</keyword>
<dbReference type="PANTHER" id="PTHR30627">
    <property type="entry name" value="PEPTIDOGLYCAN D,D-TRANSPEPTIDASE"/>
    <property type="match status" value="1"/>
</dbReference>
<keyword evidence="2" id="KW-0121">Carboxypeptidase</keyword>
<reference evidence="8" key="1">
    <citation type="submission" date="2017-05" db="EMBL/GenBank/DDBJ databases">
        <authorList>
            <person name="Rodrigo-Torres L."/>
            <person name="Arahal R. D."/>
            <person name="Lucena T."/>
        </authorList>
    </citation>
    <scope>NUCLEOTIDE SEQUENCE [LARGE SCALE GENOMIC DNA]</scope>
    <source>
        <strain evidence="8">CECT 8489</strain>
    </source>
</reference>
<dbReference type="EC" id="2.4.1.129" evidence="7"/>
<keyword evidence="4" id="KW-0812">Transmembrane</keyword>
<dbReference type="GO" id="GO:0071555">
    <property type="term" value="P:cell wall organization"/>
    <property type="evidence" value="ECO:0007669"/>
    <property type="project" value="TreeGrafter"/>
</dbReference>
<dbReference type="RefSeq" id="WP_093973516.1">
    <property type="nucleotide sequence ID" value="NZ_FXXQ01000004.1"/>
</dbReference>
<dbReference type="Gene3D" id="3.30.450.330">
    <property type="match status" value="1"/>
</dbReference>
<dbReference type="PANTHER" id="PTHR30627:SF1">
    <property type="entry name" value="PEPTIDOGLYCAN D,D-TRANSPEPTIDASE FTSI"/>
    <property type="match status" value="1"/>
</dbReference>
<gene>
    <name evidence="7" type="primary">ftsI</name>
    <name evidence="7" type="ORF">BOA8489_01654</name>
</gene>
<evidence type="ECO:0000256" key="2">
    <source>
        <dbReference type="ARBA" id="ARBA00022645"/>
    </source>
</evidence>
<dbReference type="OrthoDB" id="9789078at2"/>
<feature type="domain" description="Penicillin-binding protein dimerisation" evidence="6">
    <location>
        <begin position="87"/>
        <end position="223"/>
    </location>
</feature>
<dbReference type="Gene3D" id="3.40.710.10">
    <property type="entry name" value="DD-peptidase/beta-lactamase superfamily"/>
    <property type="match status" value="1"/>
</dbReference>